<dbReference type="RefSeq" id="WP_100113376.1">
    <property type="nucleotide sequence ID" value="NZ_MDVB01000053.1"/>
</dbReference>
<comment type="caution">
    <text evidence="2">The sequence shown here is derived from an EMBL/GenBank/DDBJ whole genome shotgun (WGS) entry which is preliminary data.</text>
</comment>
<protein>
    <recommendedName>
        <fullName evidence="4">Phage tail tape measure protein</fullName>
    </recommendedName>
</protein>
<feature type="transmembrane region" description="Helical" evidence="1">
    <location>
        <begin position="623"/>
        <end position="644"/>
    </location>
</feature>
<evidence type="ECO:0008006" key="4">
    <source>
        <dbReference type="Google" id="ProtNLM"/>
    </source>
</evidence>
<proteinExistence type="predicted"/>
<accession>A0A2N9WUS9</accession>
<organism evidence="2 3">
    <name type="scientific">Snodgrassella alvi</name>
    <dbReference type="NCBI Taxonomy" id="1196083"/>
    <lineage>
        <taxon>Bacteria</taxon>
        <taxon>Pseudomonadati</taxon>
        <taxon>Pseudomonadota</taxon>
        <taxon>Betaproteobacteria</taxon>
        <taxon>Neisseriales</taxon>
        <taxon>Neisseriaceae</taxon>
        <taxon>Snodgrassella</taxon>
    </lineage>
</organism>
<evidence type="ECO:0000256" key="1">
    <source>
        <dbReference type="SAM" id="Phobius"/>
    </source>
</evidence>
<keyword evidence="1" id="KW-1133">Transmembrane helix</keyword>
<dbReference type="AlphaFoldDB" id="A0A2N9WUS9"/>
<dbReference type="PANTHER" id="PTHR37813">
    <property type="entry name" value="FELS-2 PROPHAGE PROTEIN"/>
    <property type="match status" value="1"/>
</dbReference>
<keyword evidence="1" id="KW-0812">Transmembrane</keyword>
<dbReference type="PANTHER" id="PTHR37813:SF1">
    <property type="entry name" value="FELS-2 PROPHAGE PROTEIN"/>
    <property type="match status" value="1"/>
</dbReference>
<keyword evidence="1" id="KW-0472">Membrane</keyword>
<evidence type="ECO:0000313" key="2">
    <source>
        <dbReference type="EMBL" id="PIT16592.1"/>
    </source>
</evidence>
<sequence>MKYIGADMDSGFVSDFGEVQRSVKAFGSAIGMATRKIEEMGRSVQSLQVKIQSMDNLSAATAKAISAQNRLTEAVDRHNKILGQRKKIGEELAKTKSTITTWMKPVEKSVKIHMERETAETGLKQAMMQKDGSMGRFNQINAHATQLSLEQQGNKNDYTHLATSMKQANMSDDAVLQGGMKAIASFNVLFGKKIEDISVAKGLMQTYKLKDTELSAGLDAVQKVAHSVGMSLEDVEKSQAAMASPLQKLHLTGLQNQQKIYALEGMAIHGGVSKSAAADGMEEFLDRLAQGPKAMQQATAAMSVEMRQMMQKSGVAFSLFNKDGSLKDMHVVVGELEANFNKVKAKYGDRAALNMMDAVFGKRGGQIASAAAQEGGAGFAAMQTRMGKQPSLDQRAQLQTNTLAVSMGNLHDAVIEVGNAFGATLAPDINTFAQVAKDVLLNTVLPFIQKHPALIKSVVAFGVGLAGLRMTLLLVRYAITMVTGPLALLRTIFARFQIARDLKQGGSVFQRLRSAITSVGKSAGSLRQKLLSFGSRLAGVGKNFAVFNKGRSALGLLQKAFATIGRTAIAPIKKIVQSFGLITKVAKPLFTVFSSLGRGFSALGKGRIVLNLLRQGIIAVGRAFLMTPIGLVALAIGAAAFLIYKYWKPIKNFFIGLWDTVKTKFEAGMKFFKDLPAKFSEFGRNIIDSLVKSFTEGISKAINAVGEFASKIINKAKSVLGINSPSRVFKSIGGSLMEGMHLGLDLGADKPVTAIGLVAERLQQKFKSRSGTLTAQLNEKMQLNAAEFAQNRYPAGHDSSAVTINFNPTIQVNGNADRSVIQQALALSQREFEQMYRRMMQAKELRSY</sequence>
<name>A0A2N9WUS9_9NEIS</name>
<gene>
    <name evidence="2" type="ORF">BGI32_04025</name>
</gene>
<dbReference type="Proteomes" id="UP000231293">
    <property type="component" value="Unassembled WGS sequence"/>
</dbReference>
<dbReference type="EMBL" id="MDVB01000053">
    <property type="protein sequence ID" value="PIT16592.1"/>
    <property type="molecule type" value="Genomic_DNA"/>
</dbReference>
<evidence type="ECO:0000313" key="3">
    <source>
        <dbReference type="Proteomes" id="UP000231293"/>
    </source>
</evidence>
<reference evidence="2 3" key="1">
    <citation type="journal article" date="2017" name="MBio">
        <title>Type VI secretion-mediated competition in the bee gut microbiome.</title>
        <authorList>
            <person name="Steele M.I."/>
            <person name="Kwong W.K."/>
            <person name="Powell J.E."/>
            <person name="Whiteley M."/>
            <person name="Moran N.A."/>
        </authorList>
    </citation>
    <scope>NUCLEOTIDE SEQUENCE [LARGE SCALE GENOMIC DNA]</scope>
    <source>
        <strain evidence="2 3">App2-2</strain>
    </source>
</reference>